<dbReference type="EMBL" id="CAJNNV010004928">
    <property type="protein sequence ID" value="CAE8591434.1"/>
    <property type="molecule type" value="Genomic_DNA"/>
</dbReference>
<comment type="caution">
    <text evidence="1">The sequence shown here is derived from an EMBL/GenBank/DDBJ whole genome shotgun (WGS) entry which is preliminary data.</text>
</comment>
<proteinExistence type="predicted"/>
<organism evidence="1 2">
    <name type="scientific">Polarella glacialis</name>
    <name type="common">Dinoflagellate</name>
    <dbReference type="NCBI Taxonomy" id="89957"/>
    <lineage>
        <taxon>Eukaryota</taxon>
        <taxon>Sar</taxon>
        <taxon>Alveolata</taxon>
        <taxon>Dinophyceae</taxon>
        <taxon>Suessiales</taxon>
        <taxon>Suessiaceae</taxon>
        <taxon>Polarella</taxon>
    </lineage>
</organism>
<gene>
    <name evidence="1" type="ORF">PGLA1383_LOCUS10105</name>
</gene>
<dbReference type="Proteomes" id="UP000654075">
    <property type="component" value="Unassembled WGS sequence"/>
</dbReference>
<name>A0A813DYG6_POLGL</name>
<dbReference type="AlphaFoldDB" id="A0A813DYG6"/>
<evidence type="ECO:0000313" key="2">
    <source>
        <dbReference type="Proteomes" id="UP000654075"/>
    </source>
</evidence>
<reference evidence="1" key="1">
    <citation type="submission" date="2021-02" db="EMBL/GenBank/DDBJ databases">
        <authorList>
            <person name="Dougan E. K."/>
            <person name="Rhodes N."/>
            <person name="Thang M."/>
            <person name="Chan C."/>
        </authorList>
    </citation>
    <scope>NUCLEOTIDE SEQUENCE</scope>
</reference>
<sequence length="548" mass="60029">MAATLLLKTSRHQAARVKADSDARTSLLPLPNLKAVDYDDDVPTWTSSCSKVAALQHEGHPAIKLLRRCPQVGRRRPEEIAPAESPSLGPKASAHSLPGYFQQLNASAAPRTWLLKLPTTWSRCLPSHPLASLPARTVQAVLLHDTPNQDPHGAQAFLAPTEFQQDLACHQETRAVANTERATLEIHGYQMKATFVYIWQADLLLMERPVFRCMAATLLLKTSRHQAARVKADSDARTNLLPLPNLAVDYDDDVPTWQATFSQQPNASAAPRSSCFQCELTVARWDSRQPARSEFAHIQMCFSCSVCHGPAVAKESLPYPTRRLAPNTTAPGWDSDWSSPFESLMDAGRIVDGCELMLRVNKASPDSQSSQLTCSAGFFCFWKYSQLGAAAAAAFRGCSRRGQHISALSCATGYRASFLPPAVACLPPDPWNRFCSACPFAEGSCAFAVLIELALTREPAGLEGLTVRPWFADSGALTRADAERPELASWEQQLAVPSASTYYDAHDMPALSSSRTWRATMKHGFYNGFSITLDLSLLLRTLGKQRCG</sequence>
<protein>
    <submittedName>
        <fullName evidence="1">Uncharacterized protein</fullName>
    </submittedName>
</protein>
<evidence type="ECO:0000313" key="1">
    <source>
        <dbReference type="EMBL" id="CAE8591434.1"/>
    </source>
</evidence>
<keyword evidence="2" id="KW-1185">Reference proteome</keyword>
<accession>A0A813DYG6</accession>